<accession>A0AAW1NIS0</accession>
<reference evidence="6 7" key="1">
    <citation type="journal article" date="2024" name="Nat. Commun.">
        <title>Phylogenomics reveals the evolutionary origins of lichenization in chlorophyte algae.</title>
        <authorList>
            <person name="Puginier C."/>
            <person name="Libourel C."/>
            <person name="Otte J."/>
            <person name="Skaloud P."/>
            <person name="Haon M."/>
            <person name="Grisel S."/>
            <person name="Petersen M."/>
            <person name="Berrin J.G."/>
            <person name="Delaux P.M."/>
            <person name="Dal Grande F."/>
            <person name="Keller J."/>
        </authorList>
    </citation>
    <scope>NUCLEOTIDE SEQUENCE [LARGE SCALE GENOMIC DNA]</scope>
    <source>
        <strain evidence="6 7">SAG 2036</strain>
    </source>
</reference>
<evidence type="ECO:0000256" key="2">
    <source>
        <dbReference type="ARBA" id="ARBA00022441"/>
    </source>
</evidence>
<dbReference type="Gene3D" id="3.30.710.10">
    <property type="entry name" value="Potassium Channel Kv1.1, Chain A"/>
    <property type="match status" value="1"/>
</dbReference>
<feature type="compositionally biased region" description="Basic and acidic residues" evidence="4">
    <location>
        <begin position="606"/>
        <end position="622"/>
    </location>
</feature>
<feature type="compositionally biased region" description="Low complexity" evidence="4">
    <location>
        <begin position="577"/>
        <end position="601"/>
    </location>
</feature>
<dbReference type="SMART" id="SM00225">
    <property type="entry name" value="BTB"/>
    <property type="match status" value="1"/>
</dbReference>
<protein>
    <recommendedName>
        <fullName evidence="5">BTB domain-containing protein</fullName>
    </recommendedName>
</protein>
<dbReference type="Pfam" id="PF00651">
    <property type="entry name" value="BTB"/>
    <property type="match status" value="1"/>
</dbReference>
<dbReference type="PROSITE" id="PS50097">
    <property type="entry name" value="BTB"/>
    <property type="match status" value="1"/>
</dbReference>
<dbReference type="Proteomes" id="UP001465755">
    <property type="component" value="Unassembled WGS sequence"/>
</dbReference>
<feature type="domain" description="BTB" evidence="5">
    <location>
        <begin position="394"/>
        <end position="462"/>
    </location>
</feature>
<evidence type="ECO:0000259" key="5">
    <source>
        <dbReference type="PROSITE" id="PS50097"/>
    </source>
</evidence>
<dbReference type="InterPro" id="IPR015915">
    <property type="entry name" value="Kelch-typ_b-propeller"/>
</dbReference>
<dbReference type="Gene3D" id="2.120.10.80">
    <property type="entry name" value="Kelch-type beta propeller"/>
    <property type="match status" value="2"/>
</dbReference>
<dbReference type="Pfam" id="PF01344">
    <property type="entry name" value="Kelch_1"/>
    <property type="match status" value="1"/>
</dbReference>
<dbReference type="InterPro" id="IPR000210">
    <property type="entry name" value="BTB/POZ_dom"/>
</dbReference>
<feature type="region of interest" description="Disordered" evidence="4">
    <location>
        <begin position="561"/>
        <end position="648"/>
    </location>
</feature>
<dbReference type="SUPFAM" id="SSF54695">
    <property type="entry name" value="POZ domain"/>
    <property type="match status" value="1"/>
</dbReference>
<comment type="caution">
    <text evidence="6">The sequence shown here is derived from an EMBL/GenBank/DDBJ whole genome shotgun (WGS) entry which is preliminary data.</text>
</comment>
<dbReference type="InterPro" id="IPR051568">
    <property type="entry name" value="LZTR1/Attractin"/>
</dbReference>
<evidence type="ECO:0000256" key="1">
    <source>
        <dbReference type="ARBA" id="ARBA00004906"/>
    </source>
</evidence>
<dbReference type="PANTHER" id="PTHR46376:SF1">
    <property type="entry name" value="LEUCINE-ZIPPER-LIKE TRANSCRIPTIONAL REGULATOR 1"/>
    <property type="match status" value="1"/>
</dbReference>
<dbReference type="CDD" id="cd18186">
    <property type="entry name" value="BTB_POZ_ZBTB_KLHL-like"/>
    <property type="match status" value="1"/>
</dbReference>
<comment type="pathway">
    <text evidence="1">Protein modification; protein ubiquitination.</text>
</comment>
<dbReference type="EMBL" id="JALJOQ010000243">
    <property type="protein sequence ID" value="KAK9787629.1"/>
    <property type="molecule type" value="Genomic_DNA"/>
</dbReference>
<dbReference type="GO" id="GO:0005794">
    <property type="term" value="C:Golgi apparatus"/>
    <property type="evidence" value="ECO:0007669"/>
    <property type="project" value="TreeGrafter"/>
</dbReference>
<gene>
    <name evidence="6" type="ORF">WJX73_006766</name>
</gene>
<dbReference type="AlphaFoldDB" id="A0AAW1NIS0"/>
<proteinExistence type="predicted"/>
<feature type="compositionally biased region" description="Pro residues" evidence="4">
    <location>
        <begin position="563"/>
        <end position="576"/>
    </location>
</feature>
<evidence type="ECO:0000313" key="7">
    <source>
        <dbReference type="Proteomes" id="UP001465755"/>
    </source>
</evidence>
<evidence type="ECO:0000313" key="6">
    <source>
        <dbReference type="EMBL" id="KAK9787629.1"/>
    </source>
</evidence>
<sequence>MNGSVVLSAVVENLRPDDIAILLENRGLPALGEPDELARRLQKALSDECCGWEWEQQDTPGFHSEIAVAGATMLTHGNCLYVFGGMDEERQEQMTMWRWNLSAEEGFESITYRGLPPKLSQGHYAMVYGDELWVFPGNRGSHMKRVQCCDLTTLRWSERNVSGESPPGTNDRKRLQCFLDGHKMLVFGGQHMNIMHIFNFQSRSWSKKELQGGHESWTFSHAAKRERSLYAFGVQAISETGPTPVEMWELKLSTHTWARVPTTGAIPPLHTNCSAAVVGDQWLMHGGRRAGKPIITNQTYIFNFNTLRWQRLLAEGIVPMHRECQAALGLQDCVVVVGGREDAQEYEPLAMACDTMATAVEILWVRPSAPHGAPAGRALTLQGMSRLCLSPHMSDVTLCVSGVDLPAHKQILAMHSRVFDRMWAHPDFAEASSSRVNITDLDPGTMRLLLQYMYGSLQVMPAGTHAIVDLLKAADKYDVDGLVAECMHKITQVAHIDDVAPLLQVAFERDSEELRAVCMSVAVTCLPNLVVSQGFQELVQTHPELGMQFVRDVTMQLGAPYLPDLPSPAAPPPTPSTPSSDVHAHSASAAQSSSGARGGTSQVSSPDREAKARPDAAQELDRGGPSGRAGIIPLWVSAQQRGAKSAMG</sequence>
<organism evidence="6 7">
    <name type="scientific">Symbiochloris irregularis</name>
    <dbReference type="NCBI Taxonomy" id="706552"/>
    <lineage>
        <taxon>Eukaryota</taxon>
        <taxon>Viridiplantae</taxon>
        <taxon>Chlorophyta</taxon>
        <taxon>core chlorophytes</taxon>
        <taxon>Trebouxiophyceae</taxon>
        <taxon>Trebouxiales</taxon>
        <taxon>Trebouxiaceae</taxon>
        <taxon>Symbiochloris</taxon>
    </lineage>
</organism>
<dbReference type="PANTHER" id="PTHR46376">
    <property type="entry name" value="LEUCINE-ZIPPER-LIKE TRANSCRIPTIONAL REGULATOR 1"/>
    <property type="match status" value="1"/>
</dbReference>
<dbReference type="SUPFAM" id="SSF50965">
    <property type="entry name" value="Galactose oxidase, central domain"/>
    <property type="match status" value="1"/>
</dbReference>
<dbReference type="InterPro" id="IPR011043">
    <property type="entry name" value="Gal_Oxase/kelch_b-propeller"/>
</dbReference>
<keyword evidence="3" id="KW-0677">Repeat</keyword>
<evidence type="ECO:0000256" key="4">
    <source>
        <dbReference type="SAM" id="MobiDB-lite"/>
    </source>
</evidence>
<keyword evidence="7" id="KW-1185">Reference proteome</keyword>
<name>A0AAW1NIS0_9CHLO</name>
<keyword evidence="2" id="KW-0880">Kelch repeat</keyword>
<evidence type="ECO:0000256" key="3">
    <source>
        <dbReference type="ARBA" id="ARBA00022737"/>
    </source>
</evidence>
<dbReference type="Pfam" id="PF24681">
    <property type="entry name" value="Kelch_KLHDC2_KLHL20_DRC7"/>
    <property type="match status" value="1"/>
</dbReference>
<dbReference type="InterPro" id="IPR011333">
    <property type="entry name" value="SKP1/BTB/POZ_sf"/>
</dbReference>
<dbReference type="InterPro" id="IPR006652">
    <property type="entry name" value="Kelch_1"/>
</dbReference>